<dbReference type="EMBL" id="FNZR01000003">
    <property type="protein sequence ID" value="SEK92482.1"/>
    <property type="molecule type" value="Genomic_DNA"/>
</dbReference>
<gene>
    <name evidence="1" type="ORF">SAMN05421740_1031</name>
    <name evidence="2" type="ORF">SAMN05421740_1241</name>
</gene>
<evidence type="ECO:0000313" key="1">
    <source>
        <dbReference type="EMBL" id="SEK92482.1"/>
    </source>
</evidence>
<name>A0A1H7URV8_9SPHI</name>
<reference evidence="3" key="1">
    <citation type="submission" date="2016-10" db="EMBL/GenBank/DDBJ databases">
        <authorList>
            <person name="Varghese N."/>
            <person name="Submissions S."/>
        </authorList>
    </citation>
    <scope>NUCLEOTIDE SEQUENCE [LARGE SCALE GENOMIC DNA]</scope>
    <source>
        <strain evidence="3">Jip14</strain>
    </source>
</reference>
<reference evidence="2" key="2">
    <citation type="submission" date="2016-10" db="EMBL/GenBank/DDBJ databases">
        <authorList>
            <person name="de Groot N.N."/>
        </authorList>
    </citation>
    <scope>NUCLEOTIDE SEQUENCE [LARGE SCALE GENOMIC DNA]</scope>
    <source>
        <strain evidence="2">Jip14</strain>
    </source>
</reference>
<evidence type="ECO:0000313" key="3">
    <source>
        <dbReference type="Proteomes" id="UP000198916"/>
    </source>
</evidence>
<evidence type="ECO:0000313" key="2">
    <source>
        <dbReference type="EMBL" id="SEL99683.1"/>
    </source>
</evidence>
<dbReference type="EMBL" id="FNZR01000024">
    <property type="protein sequence ID" value="SEL99683.1"/>
    <property type="molecule type" value="Genomic_DNA"/>
</dbReference>
<keyword evidence="3" id="KW-1185">Reference proteome</keyword>
<proteinExistence type="predicted"/>
<protein>
    <submittedName>
        <fullName evidence="2">Uncharacterized protein</fullName>
    </submittedName>
</protein>
<organism evidence="2 3">
    <name type="scientific">Parapedobacter koreensis</name>
    <dbReference type="NCBI Taxonomy" id="332977"/>
    <lineage>
        <taxon>Bacteria</taxon>
        <taxon>Pseudomonadati</taxon>
        <taxon>Bacteroidota</taxon>
        <taxon>Sphingobacteriia</taxon>
        <taxon>Sphingobacteriales</taxon>
        <taxon>Sphingobacteriaceae</taxon>
        <taxon>Parapedobacter</taxon>
    </lineage>
</organism>
<feature type="non-terminal residue" evidence="2">
    <location>
        <position position="1"/>
    </location>
</feature>
<dbReference type="Proteomes" id="UP000198916">
    <property type="component" value="Unassembled WGS sequence"/>
</dbReference>
<dbReference type="AlphaFoldDB" id="A0A1H7URV8"/>
<accession>A0A1H7URV8</accession>
<sequence>TARERIGLYIRTFNEKNSRIIENLDLR</sequence>